<name>A0A081NVT1_9BACL</name>
<sequence>MRVDVFVPTISTEEQVRFYVQELGLFAVGQDYGMGSILLRHVDSPSFCILLQPGCAPSIDRPLFCISTANCRSEFARLLRLSFEKGGLVPAPDGSVQVFEYPLGESISLKDASGKWHPNAF</sequence>
<proteinExistence type="predicted"/>
<keyword evidence="2" id="KW-1185">Reference proteome</keyword>
<dbReference type="Proteomes" id="UP000028123">
    <property type="component" value="Unassembled WGS sequence"/>
</dbReference>
<reference evidence="1 2" key="1">
    <citation type="submission" date="2014-06" db="EMBL/GenBank/DDBJ databases">
        <title>Draft genome sequence of Paenibacillus sp. MSt1.</title>
        <authorList>
            <person name="Aw Y.K."/>
            <person name="Ong K.S."/>
            <person name="Gan H.M."/>
            <person name="Lee S.M."/>
        </authorList>
    </citation>
    <scope>NUCLEOTIDE SEQUENCE [LARGE SCALE GENOMIC DNA]</scope>
    <source>
        <strain evidence="1 2">MSt1</strain>
    </source>
</reference>
<accession>A0A081NVT1</accession>
<dbReference type="EMBL" id="JNVM01000036">
    <property type="protein sequence ID" value="KEQ22554.1"/>
    <property type="molecule type" value="Genomic_DNA"/>
</dbReference>
<comment type="caution">
    <text evidence="1">The sequence shown here is derived from an EMBL/GenBank/DDBJ whole genome shotgun (WGS) entry which is preliminary data.</text>
</comment>
<dbReference type="RefSeq" id="WP_036691129.1">
    <property type="nucleotide sequence ID" value="NZ_JNVM01000036.1"/>
</dbReference>
<organism evidence="1 2">
    <name type="scientific">Paenibacillus tyrfis</name>
    <dbReference type="NCBI Taxonomy" id="1501230"/>
    <lineage>
        <taxon>Bacteria</taxon>
        <taxon>Bacillati</taxon>
        <taxon>Bacillota</taxon>
        <taxon>Bacilli</taxon>
        <taxon>Bacillales</taxon>
        <taxon>Paenibacillaceae</taxon>
        <taxon>Paenibacillus</taxon>
    </lineage>
</organism>
<dbReference type="AlphaFoldDB" id="A0A081NVT1"/>
<evidence type="ECO:0000313" key="1">
    <source>
        <dbReference type="EMBL" id="KEQ22554.1"/>
    </source>
</evidence>
<gene>
    <name evidence="1" type="ORF">ET33_22975</name>
</gene>
<protein>
    <recommendedName>
        <fullName evidence="3">Glyoxalase</fullName>
    </recommendedName>
</protein>
<evidence type="ECO:0000313" key="2">
    <source>
        <dbReference type="Proteomes" id="UP000028123"/>
    </source>
</evidence>
<dbReference type="OrthoDB" id="8818176at2"/>
<dbReference type="CDD" id="cd06587">
    <property type="entry name" value="VOC"/>
    <property type="match status" value="1"/>
</dbReference>
<evidence type="ECO:0008006" key="3">
    <source>
        <dbReference type="Google" id="ProtNLM"/>
    </source>
</evidence>